<keyword evidence="4" id="KW-1185">Reference proteome</keyword>
<dbReference type="EMBL" id="JANPWB010000006">
    <property type="protein sequence ID" value="KAJ1177607.1"/>
    <property type="molecule type" value="Genomic_DNA"/>
</dbReference>
<dbReference type="AlphaFoldDB" id="A0AAV7TLY1"/>
<organism evidence="3 4">
    <name type="scientific">Pleurodeles waltl</name>
    <name type="common">Iberian ribbed newt</name>
    <dbReference type="NCBI Taxonomy" id="8319"/>
    <lineage>
        <taxon>Eukaryota</taxon>
        <taxon>Metazoa</taxon>
        <taxon>Chordata</taxon>
        <taxon>Craniata</taxon>
        <taxon>Vertebrata</taxon>
        <taxon>Euteleostomi</taxon>
        <taxon>Amphibia</taxon>
        <taxon>Batrachia</taxon>
        <taxon>Caudata</taxon>
        <taxon>Salamandroidea</taxon>
        <taxon>Salamandridae</taxon>
        <taxon>Pleurodelinae</taxon>
        <taxon>Pleurodeles</taxon>
    </lineage>
</organism>
<sequence length="221" mass="25251">MARARVRAFAAPPPPPASAVGQSRLGNISTGCNPAIESSYHPSAITLHRWEVPPAYHSEGKYWGRDNHRGPVWSRPEKRRNGEDHYEPNHRGAKHEPYIEKIKRPIMFMEQLFESLREDFATLKQEITADVKELKREVIDLGQRVDTLEQAHDAQEEELDCHRKELLTLQDKNQELQYQLEDLENRSRRSIIQIKGVPTQAVTGGVGEFRDASFGGAEHRA</sequence>
<feature type="region of interest" description="Disordered" evidence="2">
    <location>
        <begin position="67"/>
        <end position="92"/>
    </location>
</feature>
<dbReference type="Proteomes" id="UP001066276">
    <property type="component" value="Chromosome 3_2"/>
</dbReference>
<name>A0AAV7TLY1_PLEWA</name>
<feature type="region of interest" description="Disordered" evidence="2">
    <location>
        <begin position="1"/>
        <end position="25"/>
    </location>
</feature>
<reference evidence="3" key="1">
    <citation type="journal article" date="2022" name="bioRxiv">
        <title>Sequencing and chromosome-scale assembly of the giantPleurodeles waltlgenome.</title>
        <authorList>
            <person name="Brown T."/>
            <person name="Elewa A."/>
            <person name="Iarovenko S."/>
            <person name="Subramanian E."/>
            <person name="Araus A.J."/>
            <person name="Petzold A."/>
            <person name="Susuki M."/>
            <person name="Suzuki K.-i.T."/>
            <person name="Hayashi T."/>
            <person name="Toyoda A."/>
            <person name="Oliveira C."/>
            <person name="Osipova E."/>
            <person name="Leigh N.D."/>
            <person name="Simon A."/>
            <person name="Yun M.H."/>
        </authorList>
    </citation>
    <scope>NUCLEOTIDE SEQUENCE</scope>
    <source>
        <strain evidence="3">20211129_DDA</strain>
        <tissue evidence="3">Liver</tissue>
    </source>
</reference>
<evidence type="ECO:0000256" key="2">
    <source>
        <dbReference type="SAM" id="MobiDB-lite"/>
    </source>
</evidence>
<accession>A0AAV7TLY1</accession>
<protein>
    <submittedName>
        <fullName evidence="3">Uncharacterized protein</fullName>
    </submittedName>
</protein>
<evidence type="ECO:0000256" key="1">
    <source>
        <dbReference type="SAM" id="Coils"/>
    </source>
</evidence>
<proteinExistence type="predicted"/>
<feature type="coiled-coil region" evidence="1">
    <location>
        <begin position="106"/>
        <end position="193"/>
    </location>
</feature>
<evidence type="ECO:0000313" key="3">
    <source>
        <dbReference type="EMBL" id="KAJ1177607.1"/>
    </source>
</evidence>
<comment type="caution">
    <text evidence="3">The sequence shown here is derived from an EMBL/GenBank/DDBJ whole genome shotgun (WGS) entry which is preliminary data.</text>
</comment>
<keyword evidence="1" id="KW-0175">Coiled coil</keyword>
<gene>
    <name evidence="3" type="ORF">NDU88_002860</name>
</gene>
<evidence type="ECO:0000313" key="4">
    <source>
        <dbReference type="Proteomes" id="UP001066276"/>
    </source>
</evidence>